<dbReference type="PANTHER" id="PTHR41774:SF1">
    <property type="entry name" value="NGG1P INTERACTING FACTOR NIF3"/>
    <property type="match status" value="1"/>
</dbReference>
<keyword evidence="2" id="KW-1185">Reference proteome</keyword>
<sequence>MKKLVFFVPQTHLEHVKTALFEVGAGRMGDYEHCCWQTLGTGQFKPMPGATPFIGQSGQLEHVSEYRVELVCDDACIKEAVKALRHAHPYEEPAFDVINLIDPESL</sequence>
<accession>F3KZH8</accession>
<dbReference type="RefSeq" id="WP_009574819.1">
    <property type="nucleotide sequence ID" value="NZ_AEIG01000013.1"/>
</dbReference>
<dbReference type="AlphaFoldDB" id="F3KZH8"/>
<dbReference type="eggNOG" id="COG3323">
    <property type="taxonomic scope" value="Bacteria"/>
</dbReference>
<organism evidence="1 2">
    <name type="scientific">Aequoribacter fuscus</name>
    <dbReference type="NCBI Taxonomy" id="2518989"/>
    <lineage>
        <taxon>Bacteria</taxon>
        <taxon>Pseudomonadati</taxon>
        <taxon>Pseudomonadota</taxon>
        <taxon>Gammaproteobacteria</taxon>
        <taxon>Cellvibrionales</taxon>
        <taxon>Halieaceae</taxon>
        <taxon>Aequoribacter</taxon>
    </lineage>
</organism>
<proteinExistence type="predicted"/>
<dbReference type="SUPFAM" id="SSF102705">
    <property type="entry name" value="NIF3 (NGG1p interacting factor 3)-like"/>
    <property type="match status" value="1"/>
</dbReference>
<reference evidence="1" key="1">
    <citation type="journal article" date="2011" name="J. Bacteriol.">
        <title>Genome sequence of strain IMCC3088, a proteorhodopsin-containing marine bacterium belonging to the OM60/NOR5 clade.</title>
        <authorList>
            <person name="Jang Y."/>
            <person name="Oh H.M."/>
            <person name="Kang I."/>
            <person name="Lee K."/>
            <person name="Yang S.J."/>
            <person name="Cho J.C."/>
        </authorList>
    </citation>
    <scope>NUCLEOTIDE SEQUENCE [LARGE SCALE GENOMIC DNA]</scope>
    <source>
        <strain evidence="1">IMCC3088</strain>
    </source>
</reference>
<dbReference type="Proteomes" id="UP000005615">
    <property type="component" value="Unassembled WGS sequence"/>
</dbReference>
<dbReference type="EMBL" id="AEIG01000013">
    <property type="protein sequence ID" value="EGG30525.1"/>
    <property type="molecule type" value="Genomic_DNA"/>
</dbReference>
<evidence type="ECO:0000313" key="2">
    <source>
        <dbReference type="Proteomes" id="UP000005615"/>
    </source>
</evidence>
<protein>
    <submittedName>
        <fullName evidence="1">Uncharacterized protein</fullName>
    </submittedName>
</protein>
<dbReference type="STRING" id="2518989.IMCC3088_370"/>
<dbReference type="InterPro" id="IPR015867">
    <property type="entry name" value="N-reg_PII/ATP_PRibTrfase_C"/>
</dbReference>
<dbReference type="OrthoDB" id="9795763at2"/>
<gene>
    <name evidence="1" type="ORF">IMCC3088_370</name>
</gene>
<dbReference type="InterPro" id="IPR036069">
    <property type="entry name" value="DUF34/NIF3_sf"/>
</dbReference>
<dbReference type="FunFam" id="3.30.70.120:FF:000006">
    <property type="entry name" value="GTP cyclohydrolase 1 type 2 homolog"/>
    <property type="match status" value="1"/>
</dbReference>
<dbReference type="Gene3D" id="3.30.70.120">
    <property type="match status" value="1"/>
</dbReference>
<comment type="caution">
    <text evidence="1">The sequence shown here is derived from an EMBL/GenBank/DDBJ whole genome shotgun (WGS) entry which is preliminary data.</text>
</comment>
<evidence type="ECO:0000313" key="1">
    <source>
        <dbReference type="EMBL" id="EGG30525.1"/>
    </source>
</evidence>
<dbReference type="PANTHER" id="PTHR41774">
    <property type="match status" value="1"/>
</dbReference>
<name>F3KZH8_9GAMM</name>